<dbReference type="PROSITE" id="PS00606">
    <property type="entry name" value="KS3_1"/>
    <property type="match status" value="1"/>
</dbReference>
<dbReference type="RefSeq" id="XP_055862471.1">
    <property type="nucleotide sequence ID" value="XM_056006496.1"/>
</dbReference>
<dbReference type="SUPFAM" id="SSF53901">
    <property type="entry name" value="Thiolase-like"/>
    <property type="match status" value="2"/>
</dbReference>
<evidence type="ECO:0000256" key="1">
    <source>
        <dbReference type="ARBA" id="ARBA00005194"/>
    </source>
</evidence>
<comment type="function">
    <text evidence="18">May play a role in the biosynthesis of lipoic acid as well as longer chain fatty acids required for optimal mitochondrial function.</text>
</comment>
<evidence type="ECO:0000256" key="10">
    <source>
        <dbReference type="ARBA" id="ARBA00044350"/>
    </source>
</evidence>
<evidence type="ECO:0000256" key="4">
    <source>
        <dbReference type="ARBA" id="ARBA00022516"/>
    </source>
</evidence>
<dbReference type="FunFam" id="3.40.47.10:FF:000024">
    <property type="entry name" value="3-oxoacyl-[acyl-carrier-protein] synthase, mitochondrial"/>
    <property type="match status" value="1"/>
</dbReference>
<dbReference type="GeneID" id="106063362"/>
<dbReference type="OMA" id="QIGHCLG"/>
<comment type="similarity">
    <text evidence="2 20">Belongs to the thiolase-like superfamily. Beta-ketoacyl-ACP synthases family.</text>
</comment>
<dbReference type="SMART" id="SM00825">
    <property type="entry name" value="PKS_KS"/>
    <property type="match status" value="1"/>
</dbReference>
<evidence type="ECO:0000256" key="15">
    <source>
        <dbReference type="ARBA" id="ARBA00049109"/>
    </source>
</evidence>
<evidence type="ECO:0000313" key="23">
    <source>
        <dbReference type="RefSeq" id="XP_055862471.1"/>
    </source>
</evidence>
<comment type="pathway">
    <text evidence="1">Lipid metabolism; fatty acid biosynthesis.</text>
</comment>
<proteinExistence type="inferred from homology"/>
<accession>A0A9W2YIJ4</accession>
<protein>
    <recommendedName>
        <fullName evidence="19">3-oxoacyl-[acyl-carrier-protein] synthase, mitochondrial</fullName>
        <ecNumber evidence="3">2.3.1.41</ecNumber>
    </recommendedName>
    <alternativeName>
        <fullName evidence="10">Beta-ketoacyl-ACP synthase</fullName>
    </alternativeName>
</protein>
<dbReference type="InterPro" id="IPR016039">
    <property type="entry name" value="Thiolase-like"/>
</dbReference>
<evidence type="ECO:0000256" key="17">
    <source>
        <dbReference type="ARBA" id="ARBA00049533"/>
    </source>
</evidence>
<evidence type="ECO:0000256" key="3">
    <source>
        <dbReference type="ARBA" id="ARBA00013191"/>
    </source>
</evidence>
<dbReference type="InterPro" id="IPR014030">
    <property type="entry name" value="Ketoacyl_synth_N"/>
</dbReference>
<dbReference type="InterPro" id="IPR014031">
    <property type="entry name" value="Ketoacyl_synth_C"/>
</dbReference>
<dbReference type="PANTHER" id="PTHR11712">
    <property type="entry name" value="POLYKETIDE SYNTHASE-RELATED"/>
    <property type="match status" value="1"/>
</dbReference>
<dbReference type="Pfam" id="PF02801">
    <property type="entry name" value="Ketoacyl-synt_C"/>
    <property type="match status" value="1"/>
</dbReference>
<evidence type="ECO:0000259" key="21">
    <source>
        <dbReference type="PROSITE" id="PS52004"/>
    </source>
</evidence>
<dbReference type="GO" id="GO:0005739">
    <property type="term" value="C:mitochondrion"/>
    <property type="evidence" value="ECO:0007669"/>
    <property type="project" value="TreeGrafter"/>
</dbReference>
<dbReference type="EC" id="2.3.1.41" evidence="3"/>
<evidence type="ECO:0000256" key="19">
    <source>
        <dbReference type="ARBA" id="ARBA00072686"/>
    </source>
</evidence>
<dbReference type="PROSITE" id="PS52004">
    <property type="entry name" value="KS3_2"/>
    <property type="match status" value="1"/>
</dbReference>
<comment type="catalytic activity">
    <reaction evidence="14">
        <text>a fatty acyl-[ACP] + malonyl-[ACP] + H(+) = a 3-oxoacyl-[ACP] + holo-[ACP] + CO2</text>
        <dbReference type="Rhea" id="RHEA:22836"/>
        <dbReference type="Rhea" id="RHEA-COMP:9623"/>
        <dbReference type="Rhea" id="RHEA-COMP:9685"/>
        <dbReference type="Rhea" id="RHEA-COMP:9916"/>
        <dbReference type="Rhea" id="RHEA-COMP:14125"/>
        <dbReference type="ChEBI" id="CHEBI:15378"/>
        <dbReference type="ChEBI" id="CHEBI:16526"/>
        <dbReference type="ChEBI" id="CHEBI:64479"/>
        <dbReference type="ChEBI" id="CHEBI:78449"/>
        <dbReference type="ChEBI" id="CHEBI:78776"/>
        <dbReference type="ChEBI" id="CHEBI:138651"/>
        <dbReference type="EC" id="2.3.1.41"/>
    </reaction>
    <physiologicalReaction direction="left-to-right" evidence="14">
        <dbReference type="Rhea" id="RHEA:22837"/>
    </physiologicalReaction>
</comment>
<keyword evidence="8" id="KW-0275">Fatty acid biosynthesis</keyword>
<name>A0A9W2YIJ4_BIOGL</name>
<evidence type="ECO:0000256" key="16">
    <source>
        <dbReference type="ARBA" id="ARBA00049449"/>
    </source>
</evidence>
<dbReference type="AlphaFoldDB" id="A0A9W2YIJ4"/>
<dbReference type="InterPro" id="IPR018201">
    <property type="entry name" value="Ketoacyl_synth_AS"/>
</dbReference>
<evidence type="ECO:0000256" key="7">
    <source>
        <dbReference type="ARBA" id="ARBA00023098"/>
    </source>
</evidence>
<gene>
    <name evidence="23" type="primary">LOC106063362</name>
</gene>
<evidence type="ECO:0000256" key="14">
    <source>
        <dbReference type="ARBA" id="ARBA00048506"/>
    </source>
</evidence>
<dbReference type="Gene3D" id="3.40.47.10">
    <property type="match status" value="1"/>
</dbReference>
<comment type="catalytic activity">
    <reaction evidence="13">
        <text>dodecanoyl-[ACP] + malonyl-[ACP] + H(+) = 3-oxotetradecanoyl-[ACP] + holo-[ACP] + CO2</text>
        <dbReference type="Rhea" id="RHEA:41884"/>
        <dbReference type="Rhea" id="RHEA-COMP:9623"/>
        <dbReference type="Rhea" id="RHEA-COMP:9644"/>
        <dbReference type="Rhea" id="RHEA-COMP:9645"/>
        <dbReference type="Rhea" id="RHEA-COMP:9685"/>
        <dbReference type="ChEBI" id="CHEBI:15378"/>
        <dbReference type="ChEBI" id="CHEBI:16526"/>
        <dbReference type="ChEBI" id="CHEBI:64479"/>
        <dbReference type="ChEBI" id="CHEBI:65264"/>
        <dbReference type="ChEBI" id="CHEBI:78449"/>
        <dbReference type="ChEBI" id="CHEBI:78473"/>
    </reaction>
    <physiologicalReaction direction="left-to-right" evidence="13">
        <dbReference type="Rhea" id="RHEA:41885"/>
    </physiologicalReaction>
</comment>
<evidence type="ECO:0000256" key="6">
    <source>
        <dbReference type="ARBA" id="ARBA00022832"/>
    </source>
</evidence>
<keyword evidence="5 20" id="KW-0808">Transferase</keyword>
<dbReference type="InterPro" id="IPR017568">
    <property type="entry name" value="3-oxoacyl-ACP_synth-2"/>
</dbReference>
<dbReference type="NCBIfam" id="NF005589">
    <property type="entry name" value="PRK07314.1"/>
    <property type="match status" value="1"/>
</dbReference>
<comment type="catalytic activity">
    <reaction evidence="15">
        <text>decanoyl-[ACP] + malonyl-[ACP] + H(+) = 3-oxododecanoyl-[ACP] + holo-[ACP] + CO2</text>
        <dbReference type="Rhea" id="RHEA:41868"/>
        <dbReference type="Rhea" id="RHEA-COMP:9623"/>
        <dbReference type="Rhea" id="RHEA-COMP:9640"/>
        <dbReference type="Rhea" id="RHEA-COMP:9641"/>
        <dbReference type="Rhea" id="RHEA-COMP:9685"/>
        <dbReference type="ChEBI" id="CHEBI:15378"/>
        <dbReference type="ChEBI" id="CHEBI:16526"/>
        <dbReference type="ChEBI" id="CHEBI:64479"/>
        <dbReference type="ChEBI" id="CHEBI:78449"/>
        <dbReference type="ChEBI" id="CHEBI:78468"/>
        <dbReference type="ChEBI" id="CHEBI:78469"/>
    </reaction>
    <physiologicalReaction direction="left-to-right" evidence="15">
        <dbReference type="Rhea" id="RHEA:41869"/>
    </physiologicalReaction>
</comment>
<keyword evidence="7" id="KW-0443">Lipid metabolism</keyword>
<evidence type="ECO:0000313" key="22">
    <source>
        <dbReference type="Proteomes" id="UP001165740"/>
    </source>
</evidence>
<dbReference type="Proteomes" id="UP001165740">
    <property type="component" value="Chromosome 12"/>
</dbReference>
<dbReference type="CDD" id="cd00834">
    <property type="entry name" value="KAS_I_II"/>
    <property type="match status" value="1"/>
</dbReference>
<feature type="domain" description="Ketosynthase family 3 (KS3)" evidence="21">
    <location>
        <begin position="66"/>
        <end position="485"/>
    </location>
</feature>
<keyword evidence="9" id="KW-0012">Acyltransferase</keyword>
<keyword evidence="6" id="KW-0276">Fatty acid metabolism</keyword>
<keyword evidence="4" id="KW-0444">Lipid biosynthesis</keyword>
<organism evidence="22 23">
    <name type="scientific">Biomphalaria glabrata</name>
    <name type="common">Bloodfluke planorb</name>
    <name type="synonym">Freshwater snail</name>
    <dbReference type="NCBI Taxonomy" id="6526"/>
    <lineage>
        <taxon>Eukaryota</taxon>
        <taxon>Metazoa</taxon>
        <taxon>Spiralia</taxon>
        <taxon>Lophotrochozoa</taxon>
        <taxon>Mollusca</taxon>
        <taxon>Gastropoda</taxon>
        <taxon>Heterobranchia</taxon>
        <taxon>Euthyneura</taxon>
        <taxon>Panpulmonata</taxon>
        <taxon>Hygrophila</taxon>
        <taxon>Lymnaeoidea</taxon>
        <taxon>Planorbidae</taxon>
        <taxon>Biomphalaria</taxon>
    </lineage>
</organism>
<evidence type="ECO:0000256" key="2">
    <source>
        <dbReference type="ARBA" id="ARBA00008467"/>
    </source>
</evidence>
<dbReference type="PANTHER" id="PTHR11712:SF336">
    <property type="entry name" value="3-OXOACYL-[ACYL-CARRIER-PROTEIN] SYNTHASE, MITOCHONDRIAL"/>
    <property type="match status" value="1"/>
</dbReference>
<evidence type="ECO:0000256" key="11">
    <source>
        <dbReference type="ARBA" id="ARBA00047394"/>
    </source>
</evidence>
<dbReference type="Pfam" id="PF00109">
    <property type="entry name" value="ketoacyl-synt"/>
    <property type="match status" value="1"/>
</dbReference>
<dbReference type="InterPro" id="IPR000794">
    <property type="entry name" value="Beta-ketoacyl_synthase"/>
</dbReference>
<evidence type="ECO:0000256" key="12">
    <source>
        <dbReference type="ARBA" id="ARBA00047451"/>
    </source>
</evidence>
<comment type="catalytic activity">
    <reaction evidence="16">
        <text>butanoyl-[ACP] + malonyl-[ACP] + H(+) = 3-oxohexanoyl-[ACP] + holo-[ACP] + CO2</text>
        <dbReference type="Rhea" id="RHEA:41820"/>
        <dbReference type="Rhea" id="RHEA-COMP:9623"/>
        <dbReference type="Rhea" id="RHEA-COMP:9628"/>
        <dbReference type="Rhea" id="RHEA-COMP:9629"/>
        <dbReference type="Rhea" id="RHEA-COMP:9685"/>
        <dbReference type="ChEBI" id="CHEBI:15378"/>
        <dbReference type="ChEBI" id="CHEBI:16526"/>
        <dbReference type="ChEBI" id="CHEBI:64479"/>
        <dbReference type="ChEBI" id="CHEBI:78449"/>
        <dbReference type="ChEBI" id="CHEBI:78454"/>
        <dbReference type="ChEBI" id="CHEBI:78456"/>
    </reaction>
    <physiologicalReaction direction="left-to-right" evidence="16">
        <dbReference type="Rhea" id="RHEA:41821"/>
    </physiologicalReaction>
</comment>
<dbReference type="InterPro" id="IPR020841">
    <property type="entry name" value="PKS_Beta-ketoAc_synthase_dom"/>
</dbReference>
<dbReference type="FunFam" id="3.40.47.10:FF:000015">
    <property type="entry name" value="3-oxoacyl-[acyl-carrier-protein] synthase, mitochondrial"/>
    <property type="match status" value="1"/>
</dbReference>
<evidence type="ECO:0000256" key="20">
    <source>
        <dbReference type="RuleBase" id="RU003694"/>
    </source>
</evidence>
<keyword evidence="22" id="KW-1185">Reference proteome</keyword>
<reference evidence="23" key="1">
    <citation type="submission" date="2025-08" db="UniProtKB">
        <authorList>
            <consortium name="RefSeq"/>
        </authorList>
    </citation>
    <scope>IDENTIFICATION</scope>
</reference>
<sequence length="488" mass="52734">MAVGAVASFTLSYNDLIHQDQTNSFPNKCLTENEMAPTTNCSRKKQLNLPLFQRKLKRMCSSIHQSRRVVVTGLGVVSCLGTGMHFVWDQLLSGTSGITNIKGEAFEQIPSKVVGLVRHGNNPGEFNLTGLPTIDGRAVTQMTQYCLRAAEEALTMAKWKPVQDNDKERTGVCIGTGMIPLEEVVNAGELQRQFHYRKISPWFIPRILINMAAAHVSLAYGFKGPNHSVSTACTTGLHSIGDAFRFIRNGDADVIVAGGCESSVTPLAMAGFARMRALSTNFNATPQVSSRPFDKARDGFVMSEGAALLVLEELDHARQRNAHIYAEILGYGLSSDAKHITAPPEDGRGAQRCMEAALRDSHLKPEQIEHINCHATSTPLGDSVESRAIQSLFKNHSSNILVNSTKGATGHLLGAAGSIEAAFTVMSVYTGTVPATLNLQTPMTGCDLNYVLGSNITWNSKFNPRIALTNSFGFGGTNASLCISEYVV</sequence>
<dbReference type="GO" id="GO:0006633">
    <property type="term" value="P:fatty acid biosynthetic process"/>
    <property type="evidence" value="ECO:0007669"/>
    <property type="project" value="UniProtKB-KW"/>
</dbReference>
<comment type="catalytic activity">
    <reaction evidence="11">
        <text>hexanoyl-[ACP] + malonyl-[ACP] + H(+) = 3-oxooctanoyl-[ACP] + holo-[ACP] + CO2</text>
        <dbReference type="Rhea" id="RHEA:41836"/>
        <dbReference type="Rhea" id="RHEA-COMP:9623"/>
        <dbReference type="Rhea" id="RHEA-COMP:9632"/>
        <dbReference type="Rhea" id="RHEA-COMP:9633"/>
        <dbReference type="Rhea" id="RHEA-COMP:9685"/>
        <dbReference type="ChEBI" id="CHEBI:15378"/>
        <dbReference type="ChEBI" id="CHEBI:16526"/>
        <dbReference type="ChEBI" id="CHEBI:64479"/>
        <dbReference type="ChEBI" id="CHEBI:78449"/>
        <dbReference type="ChEBI" id="CHEBI:78459"/>
        <dbReference type="ChEBI" id="CHEBI:78460"/>
    </reaction>
    <physiologicalReaction direction="left-to-right" evidence="11">
        <dbReference type="Rhea" id="RHEA:41837"/>
    </physiologicalReaction>
</comment>
<evidence type="ECO:0000256" key="13">
    <source>
        <dbReference type="ARBA" id="ARBA00047578"/>
    </source>
</evidence>
<comment type="catalytic activity">
    <reaction evidence="12">
        <text>tetradecanoyl-[ACP] + malonyl-[ACP] + H(+) = 3-oxohexadecanoyl-[ACP] + holo-[ACP] + CO2</text>
        <dbReference type="Rhea" id="RHEA:41900"/>
        <dbReference type="Rhea" id="RHEA-COMP:9623"/>
        <dbReference type="Rhea" id="RHEA-COMP:9648"/>
        <dbReference type="Rhea" id="RHEA-COMP:9649"/>
        <dbReference type="Rhea" id="RHEA-COMP:9685"/>
        <dbReference type="ChEBI" id="CHEBI:15378"/>
        <dbReference type="ChEBI" id="CHEBI:16526"/>
        <dbReference type="ChEBI" id="CHEBI:64479"/>
        <dbReference type="ChEBI" id="CHEBI:78449"/>
        <dbReference type="ChEBI" id="CHEBI:78477"/>
        <dbReference type="ChEBI" id="CHEBI:78478"/>
    </reaction>
    <physiologicalReaction direction="left-to-right" evidence="12">
        <dbReference type="Rhea" id="RHEA:41901"/>
    </physiologicalReaction>
</comment>
<evidence type="ECO:0000256" key="9">
    <source>
        <dbReference type="ARBA" id="ARBA00023315"/>
    </source>
</evidence>
<evidence type="ECO:0000256" key="18">
    <source>
        <dbReference type="ARBA" id="ARBA00054575"/>
    </source>
</evidence>
<evidence type="ECO:0000256" key="8">
    <source>
        <dbReference type="ARBA" id="ARBA00023160"/>
    </source>
</evidence>
<dbReference type="GO" id="GO:0004315">
    <property type="term" value="F:3-oxoacyl-[acyl-carrier-protein] synthase activity"/>
    <property type="evidence" value="ECO:0007669"/>
    <property type="project" value="UniProtKB-EC"/>
</dbReference>
<evidence type="ECO:0000256" key="5">
    <source>
        <dbReference type="ARBA" id="ARBA00022679"/>
    </source>
</evidence>
<dbReference type="NCBIfam" id="TIGR03150">
    <property type="entry name" value="fabF"/>
    <property type="match status" value="1"/>
</dbReference>
<comment type="catalytic activity">
    <reaction evidence="17">
        <text>octanoyl-[ACP] + malonyl-[ACP] + H(+) = 3-oxodecanoyl-[ACP] + holo-[ACP] + CO2</text>
        <dbReference type="Rhea" id="RHEA:41852"/>
        <dbReference type="Rhea" id="RHEA-COMP:9623"/>
        <dbReference type="Rhea" id="RHEA-COMP:9636"/>
        <dbReference type="Rhea" id="RHEA-COMP:9637"/>
        <dbReference type="Rhea" id="RHEA-COMP:9685"/>
        <dbReference type="ChEBI" id="CHEBI:15378"/>
        <dbReference type="ChEBI" id="CHEBI:16526"/>
        <dbReference type="ChEBI" id="CHEBI:64479"/>
        <dbReference type="ChEBI" id="CHEBI:78449"/>
        <dbReference type="ChEBI" id="CHEBI:78463"/>
        <dbReference type="ChEBI" id="CHEBI:78464"/>
    </reaction>
    <physiologicalReaction direction="left-to-right" evidence="17">
        <dbReference type="Rhea" id="RHEA:41853"/>
    </physiologicalReaction>
</comment>